<evidence type="ECO:0000259" key="2">
    <source>
        <dbReference type="Pfam" id="PF20411"/>
    </source>
</evidence>
<dbReference type="InterPro" id="IPR046520">
    <property type="entry name" value="DUF6697"/>
</dbReference>
<feature type="compositionally biased region" description="Polar residues" evidence="1">
    <location>
        <begin position="207"/>
        <end position="221"/>
    </location>
</feature>
<feature type="region of interest" description="Disordered" evidence="1">
    <location>
        <begin position="62"/>
        <end position="258"/>
    </location>
</feature>
<dbReference type="OrthoDB" id="3265858at2759"/>
<dbReference type="Proteomes" id="UP000298030">
    <property type="component" value="Unassembled WGS sequence"/>
</dbReference>
<feature type="compositionally biased region" description="Polar residues" evidence="1">
    <location>
        <begin position="114"/>
        <end position="127"/>
    </location>
</feature>
<dbReference type="Pfam" id="PF20411">
    <property type="entry name" value="DUF6697"/>
    <property type="match status" value="1"/>
</dbReference>
<sequence>MTNPTESDGNAADDTFPVSRAAFQSIMDRLQRLDSEVSSLKPQVEGLHAENQALKHEIEELRGHKREVLSTGPSASAPRPGEPDFRLRSKSLSYASEPHSTPVREGTQLAGNVAGSSQANTIVVKSEPTSHPEEVANSTDVVEAVENIAPSMNESPPSRRASSRKRKAPAQADADWETPQPRSTKKAKGPKGGETSQVRRKVAALVSSKSEPSDTESNVSSAPLKGEQGVSGGDITPSPSPLEEAPKVEASTSGPRTKFPAKQIKADSLKMDEKVANQLLAGVPTLKAQPPPLKLQLPITLLQKGFGAATQGLLWHNTSKKGVKAGDIRRFIFPGFDTNPEMPAVPGEPGLLLCGRVEMLEGIWSLFTRVPLNDSSLKRWNYAGEYESKVVGKLTAQDFAGQPENVKRAWGKKIAHHKKHLPYVEMRARMALRKEGKAVTKANLKDEIGSIKKMPKDKSKLTAQDVIDAFESGQESIPIVCMQCVTYNHSFAEELQAKFKASQSSK</sequence>
<gene>
    <name evidence="3" type="ORF">FA13DRAFT_1809327</name>
</gene>
<proteinExistence type="predicted"/>
<evidence type="ECO:0000313" key="4">
    <source>
        <dbReference type="Proteomes" id="UP000298030"/>
    </source>
</evidence>
<name>A0A4Y7TWK1_COPMI</name>
<feature type="domain" description="DUF6697" evidence="2">
    <location>
        <begin position="301"/>
        <end position="497"/>
    </location>
</feature>
<dbReference type="AlphaFoldDB" id="A0A4Y7TWK1"/>
<evidence type="ECO:0000256" key="1">
    <source>
        <dbReference type="SAM" id="MobiDB-lite"/>
    </source>
</evidence>
<keyword evidence="4" id="KW-1185">Reference proteome</keyword>
<dbReference type="STRING" id="71717.A0A4Y7TWK1"/>
<evidence type="ECO:0000313" key="3">
    <source>
        <dbReference type="EMBL" id="TEB38002.1"/>
    </source>
</evidence>
<accession>A0A4Y7TWK1</accession>
<organism evidence="3 4">
    <name type="scientific">Coprinellus micaceus</name>
    <name type="common">Glistening ink-cap mushroom</name>
    <name type="synonym">Coprinus micaceus</name>
    <dbReference type="NCBI Taxonomy" id="71717"/>
    <lineage>
        <taxon>Eukaryota</taxon>
        <taxon>Fungi</taxon>
        <taxon>Dikarya</taxon>
        <taxon>Basidiomycota</taxon>
        <taxon>Agaricomycotina</taxon>
        <taxon>Agaricomycetes</taxon>
        <taxon>Agaricomycetidae</taxon>
        <taxon>Agaricales</taxon>
        <taxon>Agaricineae</taxon>
        <taxon>Psathyrellaceae</taxon>
        <taxon>Coprinellus</taxon>
    </lineage>
</organism>
<reference evidence="3 4" key="1">
    <citation type="journal article" date="2019" name="Nat. Ecol. Evol.">
        <title>Megaphylogeny resolves global patterns of mushroom evolution.</title>
        <authorList>
            <person name="Varga T."/>
            <person name="Krizsan K."/>
            <person name="Foldi C."/>
            <person name="Dima B."/>
            <person name="Sanchez-Garcia M."/>
            <person name="Sanchez-Ramirez S."/>
            <person name="Szollosi G.J."/>
            <person name="Szarkandi J.G."/>
            <person name="Papp V."/>
            <person name="Albert L."/>
            <person name="Andreopoulos W."/>
            <person name="Angelini C."/>
            <person name="Antonin V."/>
            <person name="Barry K.W."/>
            <person name="Bougher N.L."/>
            <person name="Buchanan P."/>
            <person name="Buyck B."/>
            <person name="Bense V."/>
            <person name="Catcheside P."/>
            <person name="Chovatia M."/>
            <person name="Cooper J."/>
            <person name="Damon W."/>
            <person name="Desjardin D."/>
            <person name="Finy P."/>
            <person name="Geml J."/>
            <person name="Haridas S."/>
            <person name="Hughes K."/>
            <person name="Justo A."/>
            <person name="Karasinski D."/>
            <person name="Kautmanova I."/>
            <person name="Kiss B."/>
            <person name="Kocsube S."/>
            <person name="Kotiranta H."/>
            <person name="LaButti K.M."/>
            <person name="Lechner B.E."/>
            <person name="Liimatainen K."/>
            <person name="Lipzen A."/>
            <person name="Lukacs Z."/>
            <person name="Mihaltcheva S."/>
            <person name="Morgado L.N."/>
            <person name="Niskanen T."/>
            <person name="Noordeloos M.E."/>
            <person name="Ohm R.A."/>
            <person name="Ortiz-Santana B."/>
            <person name="Ovrebo C."/>
            <person name="Racz N."/>
            <person name="Riley R."/>
            <person name="Savchenko A."/>
            <person name="Shiryaev A."/>
            <person name="Soop K."/>
            <person name="Spirin V."/>
            <person name="Szebenyi C."/>
            <person name="Tomsovsky M."/>
            <person name="Tulloss R.E."/>
            <person name="Uehling J."/>
            <person name="Grigoriev I.V."/>
            <person name="Vagvolgyi C."/>
            <person name="Papp T."/>
            <person name="Martin F.M."/>
            <person name="Miettinen O."/>
            <person name="Hibbett D.S."/>
            <person name="Nagy L.G."/>
        </authorList>
    </citation>
    <scope>NUCLEOTIDE SEQUENCE [LARGE SCALE GENOMIC DNA]</scope>
    <source>
        <strain evidence="3 4">FP101781</strain>
    </source>
</reference>
<dbReference type="EMBL" id="QPFP01000003">
    <property type="protein sequence ID" value="TEB38002.1"/>
    <property type="molecule type" value="Genomic_DNA"/>
</dbReference>
<protein>
    <recommendedName>
        <fullName evidence="2">DUF6697 domain-containing protein</fullName>
    </recommendedName>
</protein>
<comment type="caution">
    <text evidence="3">The sequence shown here is derived from an EMBL/GenBank/DDBJ whole genome shotgun (WGS) entry which is preliminary data.</text>
</comment>